<gene>
    <name evidence="2" type="ORF">GCK32_001066</name>
</gene>
<feature type="transmembrane region" description="Helical" evidence="1">
    <location>
        <begin position="21"/>
        <end position="46"/>
    </location>
</feature>
<dbReference type="AlphaFoldDB" id="A0AAN8FWP2"/>
<name>A0AAN8FWP2_TRICO</name>
<protein>
    <submittedName>
        <fullName evidence="2">7TM chemoreceptor</fullName>
    </submittedName>
</protein>
<sequence length="307" mass="34755">MLNIFLIYVIRTRATRFFGAYKYIMIACAVYDTFLSVIDIVCSPTFAATPEMSALLIVNGGFVLPTIWGCLLLMVFVFLLCNSIVIPPCLFVFRYLQICRASYLKLHGQRLCFFLVLPFIFSTSICCMICFAAWPTESDILFFTDIAYDINVEGHNAFLVATLKKQATLYEKLQSHTLLAGTISVISLLMATMAAITFCAHQIAKTVKVDGCVVNRRLNTQLRRLLFAQAALPFLLLHLPFYVSVLGPLFEARTGEASNYFPFLFSWFPALNPLIPLYFVKDFRKFSVSIFKKKTIRGATPTPLRTR</sequence>
<dbReference type="PANTHER" id="PTHR47758">
    <property type="entry name" value="SERPENTINE RECEPTOR, CLASS M-RELATED"/>
    <property type="match status" value="1"/>
</dbReference>
<reference evidence="2 3" key="1">
    <citation type="submission" date="2019-10" db="EMBL/GenBank/DDBJ databases">
        <title>Assembly and Annotation for the nematode Trichostrongylus colubriformis.</title>
        <authorList>
            <person name="Martin J."/>
        </authorList>
    </citation>
    <scope>NUCLEOTIDE SEQUENCE [LARGE SCALE GENOMIC DNA]</scope>
    <source>
        <strain evidence="2">G859</strain>
        <tissue evidence="2">Whole worm</tissue>
    </source>
</reference>
<keyword evidence="1" id="KW-0472">Membrane</keyword>
<organism evidence="2 3">
    <name type="scientific">Trichostrongylus colubriformis</name>
    <name type="common">Black scour worm</name>
    <dbReference type="NCBI Taxonomy" id="6319"/>
    <lineage>
        <taxon>Eukaryota</taxon>
        <taxon>Metazoa</taxon>
        <taxon>Ecdysozoa</taxon>
        <taxon>Nematoda</taxon>
        <taxon>Chromadorea</taxon>
        <taxon>Rhabditida</taxon>
        <taxon>Rhabditina</taxon>
        <taxon>Rhabditomorpha</taxon>
        <taxon>Strongyloidea</taxon>
        <taxon>Trichostrongylidae</taxon>
        <taxon>Trichostrongylus</taxon>
    </lineage>
</organism>
<feature type="transmembrane region" description="Helical" evidence="1">
    <location>
        <begin position="113"/>
        <end position="134"/>
    </location>
</feature>
<evidence type="ECO:0000256" key="1">
    <source>
        <dbReference type="SAM" id="Phobius"/>
    </source>
</evidence>
<feature type="transmembrane region" description="Helical" evidence="1">
    <location>
        <begin position="263"/>
        <end position="280"/>
    </location>
</feature>
<keyword evidence="1" id="KW-0812">Transmembrane</keyword>
<feature type="transmembrane region" description="Helical" evidence="1">
    <location>
        <begin position="225"/>
        <end position="243"/>
    </location>
</feature>
<keyword evidence="1" id="KW-1133">Transmembrane helix</keyword>
<evidence type="ECO:0000313" key="2">
    <source>
        <dbReference type="EMBL" id="KAK5985702.1"/>
    </source>
</evidence>
<dbReference type="Proteomes" id="UP001331761">
    <property type="component" value="Unassembled WGS sequence"/>
</dbReference>
<dbReference type="InterPro" id="IPR019428">
    <property type="entry name" value="7TM_GPCR_serpentine_rcpt_Str"/>
</dbReference>
<dbReference type="Gene3D" id="1.20.1070.10">
    <property type="entry name" value="Rhodopsin 7-helix transmembrane proteins"/>
    <property type="match status" value="1"/>
</dbReference>
<feature type="transmembrane region" description="Helical" evidence="1">
    <location>
        <begin position="66"/>
        <end position="93"/>
    </location>
</feature>
<dbReference type="PANTHER" id="PTHR47758:SF4">
    <property type="entry name" value="SERPENTINE RECEPTOR, CLASS M"/>
    <property type="match status" value="1"/>
</dbReference>
<proteinExistence type="predicted"/>
<feature type="transmembrane region" description="Helical" evidence="1">
    <location>
        <begin position="178"/>
        <end position="204"/>
    </location>
</feature>
<dbReference type="Pfam" id="PF10326">
    <property type="entry name" value="7TM_GPCR_Str"/>
    <property type="match status" value="1"/>
</dbReference>
<accession>A0AAN8FWP2</accession>
<dbReference type="SUPFAM" id="SSF81321">
    <property type="entry name" value="Family A G protein-coupled receptor-like"/>
    <property type="match status" value="1"/>
</dbReference>
<keyword evidence="3" id="KW-1185">Reference proteome</keyword>
<evidence type="ECO:0000313" key="3">
    <source>
        <dbReference type="Proteomes" id="UP001331761"/>
    </source>
</evidence>
<comment type="caution">
    <text evidence="2">The sequence shown here is derived from an EMBL/GenBank/DDBJ whole genome shotgun (WGS) entry which is preliminary data.</text>
</comment>
<dbReference type="EMBL" id="WIXE01001432">
    <property type="protein sequence ID" value="KAK5985702.1"/>
    <property type="molecule type" value="Genomic_DNA"/>
</dbReference>